<protein>
    <submittedName>
        <fullName evidence="4">Beta transducin</fullName>
    </submittedName>
</protein>
<dbReference type="Pfam" id="PF06985">
    <property type="entry name" value="HET"/>
    <property type="match status" value="1"/>
</dbReference>
<dbReference type="InterPro" id="IPR010730">
    <property type="entry name" value="HET"/>
</dbReference>
<accession>A0A8H4JVX8</accession>
<gene>
    <name evidence="4" type="ORF">FACUT_4804</name>
</gene>
<dbReference type="PANTHER" id="PTHR10622:SF10">
    <property type="entry name" value="HET DOMAIN-CONTAINING PROTEIN"/>
    <property type="match status" value="1"/>
</dbReference>
<feature type="domain" description="DUF8212" evidence="3">
    <location>
        <begin position="226"/>
        <end position="290"/>
    </location>
</feature>
<dbReference type="InterPro" id="IPR058525">
    <property type="entry name" value="DUF8212"/>
</dbReference>
<feature type="region of interest" description="Disordered" evidence="1">
    <location>
        <begin position="426"/>
        <end position="451"/>
    </location>
</feature>
<dbReference type="OrthoDB" id="20872at2759"/>
<dbReference type="AlphaFoldDB" id="A0A8H4JVX8"/>
<dbReference type="EMBL" id="JAADJF010000111">
    <property type="protein sequence ID" value="KAF4438529.1"/>
    <property type="molecule type" value="Genomic_DNA"/>
</dbReference>
<sequence length="689" mass="77095">MRLINVETLQLESFTGEYGGSIPTYGILSHVWTSEEVSLQQMSGLSPLPEESKGYRKIVDFCAKAKAEGFEYGWIDTCCIDKTSSAELSEAINSMFQWYRQSAACYVYLNDVSSAENPRSSDSRFRKSRWFTRGWTLQELLAPHEVIFLAEDWREIGTKASLSATISDITKIDVATLVKQTWSHVGVAGIMSWASMRQTTRLEDQAYSLMGLFDVNMPLIYGEGPKAFYRLQVEIMKATNDDSIFAWSTEPLEDCGYSPNQGASTRGFRFLGLLAPSPVCFRDSHDIRAPRDISRSHVPQYDLIKQDISLSAVVVRLCSLPADPKQLGDTDRVDVVGTLRFFNNNVRAVDHGLVITPARRDAKGIKIMCLVAVLRCWNKDGYIGIPIKRLASGAYQRVENGTRCRWFKVRLMPLRLTLKSEEERAPDESDYTLRQFDSESREKGPPADPPETILVRAYVPLDLPSNGTYASAQASHHRAPIQFRSLPINNGYYKLRADTADNSIPPVRELRPHPHVLESINERIKTLPETSIVFCPIAADSGLPTFTIRTRMIQRPHGIQVGCMIGSDQARDGTTDAEFTDIDMKSISTTISLTANLSLVFRVRRGVPQDTTCYLNVSVEEQLPWAEDVEHWPAALGDKSLSSSEMSLNHAGGGLNNNILEGIQERRIYDSRIASGGKNNSLEEDPEQT</sequence>
<evidence type="ECO:0000256" key="1">
    <source>
        <dbReference type="SAM" id="MobiDB-lite"/>
    </source>
</evidence>
<proteinExistence type="predicted"/>
<evidence type="ECO:0000313" key="5">
    <source>
        <dbReference type="Proteomes" id="UP000536711"/>
    </source>
</evidence>
<dbReference type="PANTHER" id="PTHR10622">
    <property type="entry name" value="HET DOMAIN-CONTAINING PROTEIN"/>
    <property type="match status" value="1"/>
</dbReference>
<keyword evidence="5" id="KW-1185">Reference proteome</keyword>
<organism evidence="4 5">
    <name type="scientific">Fusarium acutatum</name>
    <dbReference type="NCBI Taxonomy" id="78861"/>
    <lineage>
        <taxon>Eukaryota</taxon>
        <taxon>Fungi</taxon>
        <taxon>Dikarya</taxon>
        <taxon>Ascomycota</taxon>
        <taxon>Pezizomycotina</taxon>
        <taxon>Sordariomycetes</taxon>
        <taxon>Hypocreomycetidae</taxon>
        <taxon>Hypocreales</taxon>
        <taxon>Nectriaceae</taxon>
        <taxon>Fusarium</taxon>
        <taxon>Fusarium fujikuroi species complex</taxon>
    </lineage>
</organism>
<feature type="compositionally biased region" description="Basic and acidic residues" evidence="1">
    <location>
        <begin position="436"/>
        <end position="445"/>
    </location>
</feature>
<dbReference type="Pfam" id="PF26640">
    <property type="entry name" value="DUF8212"/>
    <property type="match status" value="1"/>
</dbReference>
<evidence type="ECO:0000313" key="4">
    <source>
        <dbReference type="EMBL" id="KAF4438529.1"/>
    </source>
</evidence>
<evidence type="ECO:0000259" key="2">
    <source>
        <dbReference type="Pfam" id="PF06985"/>
    </source>
</evidence>
<name>A0A8H4JVX8_9HYPO</name>
<dbReference type="Proteomes" id="UP000536711">
    <property type="component" value="Unassembled WGS sequence"/>
</dbReference>
<feature type="domain" description="Heterokaryon incompatibility" evidence="2">
    <location>
        <begin position="25"/>
        <end position="116"/>
    </location>
</feature>
<evidence type="ECO:0000259" key="3">
    <source>
        <dbReference type="Pfam" id="PF26640"/>
    </source>
</evidence>
<comment type="caution">
    <text evidence="4">The sequence shown here is derived from an EMBL/GenBank/DDBJ whole genome shotgun (WGS) entry which is preliminary data.</text>
</comment>
<reference evidence="4 5" key="1">
    <citation type="submission" date="2020-01" db="EMBL/GenBank/DDBJ databases">
        <title>Identification and distribution of gene clusters putatively required for synthesis of sphingolipid metabolism inhibitors in phylogenetically diverse species of the filamentous fungus Fusarium.</title>
        <authorList>
            <person name="Kim H.-S."/>
            <person name="Busman M."/>
            <person name="Brown D.W."/>
            <person name="Divon H."/>
            <person name="Uhlig S."/>
            <person name="Proctor R.H."/>
        </authorList>
    </citation>
    <scope>NUCLEOTIDE SEQUENCE [LARGE SCALE GENOMIC DNA]</scope>
    <source>
        <strain evidence="4 5">NRRL 13308</strain>
    </source>
</reference>